<evidence type="ECO:0000313" key="7">
    <source>
        <dbReference type="EMBL" id="KAF0821602.1"/>
    </source>
</evidence>
<dbReference type="GO" id="GO:0005886">
    <property type="term" value="C:plasma membrane"/>
    <property type="evidence" value="ECO:0007669"/>
    <property type="project" value="UniProtKB-SubCell"/>
</dbReference>
<evidence type="ECO:0000313" key="8">
    <source>
        <dbReference type="Proteomes" id="UP000465778"/>
    </source>
</evidence>
<comment type="subcellular location">
    <subcellularLocation>
        <location evidence="1">Cell membrane</location>
        <topology evidence="1">Multi-pass membrane protein</topology>
    </subcellularLocation>
</comment>
<proteinExistence type="predicted"/>
<dbReference type="PANTHER" id="PTHR33545">
    <property type="entry name" value="UPF0750 MEMBRANE PROTEIN YITT-RELATED"/>
    <property type="match status" value="1"/>
</dbReference>
<dbReference type="Pfam" id="PF02588">
    <property type="entry name" value="YitT_membrane"/>
    <property type="match status" value="1"/>
</dbReference>
<name>A0A800N8C1_CYTFI</name>
<accession>A0A800N8C1</accession>
<dbReference type="AlphaFoldDB" id="A0A800N8C1"/>
<dbReference type="InterPro" id="IPR051461">
    <property type="entry name" value="UPF0750_membrane"/>
</dbReference>
<dbReference type="RefSeq" id="WP_225310835.1">
    <property type="nucleotide sequence ID" value="NZ_JBALOT010000033.1"/>
</dbReference>
<sequence length="189" mass="20076">MIVIFQKLIATLIGSLLLGVGVNGFLVPHHLIDGGIVGIALLLHYFLKFPTGIIMVGLSIPICIFSSLNNKEYFFSSLQGLLVSSLFIDLLAPLRFQFFIPQLASALIGGAIIGVGVGLMLRYKTSTGGTDLLAEIISETFSLNIALVIILIDGIIVLAGLALLKLDAFLYSCIAIIAVGFITSLIKGK</sequence>
<feature type="transmembrane region" description="Helical" evidence="6">
    <location>
        <begin position="73"/>
        <end position="92"/>
    </location>
</feature>
<feature type="transmembrane region" description="Helical" evidence="6">
    <location>
        <begin position="168"/>
        <end position="186"/>
    </location>
</feature>
<evidence type="ECO:0000256" key="5">
    <source>
        <dbReference type="ARBA" id="ARBA00023136"/>
    </source>
</evidence>
<dbReference type="InterPro" id="IPR003740">
    <property type="entry name" value="YitT"/>
</dbReference>
<feature type="transmembrane region" description="Helical" evidence="6">
    <location>
        <begin position="98"/>
        <end position="121"/>
    </location>
</feature>
<feature type="transmembrane region" description="Helical" evidence="6">
    <location>
        <begin position="34"/>
        <end position="61"/>
    </location>
</feature>
<organism evidence="7 8">
    <name type="scientific">Cytobacillus firmus</name>
    <name type="common">Bacillus firmus</name>
    <dbReference type="NCBI Taxonomy" id="1399"/>
    <lineage>
        <taxon>Bacteria</taxon>
        <taxon>Bacillati</taxon>
        <taxon>Bacillota</taxon>
        <taxon>Bacilli</taxon>
        <taxon>Bacillales</taxon>
        <taxon>Bacillaceae</taxon>
        <taxon>Cytobacillus</taxon>
    </lineage>
</organism>
<gene>
    <name evidence="7" type="ORF">KIS1582_4668</name>
</gene>
<evidence type="ECO:0008006" key="9">
    <source>
        <dbReference type="Google" id="ProtNLM"/>
    </source>
</evidence>
<evidence type="ECO:0000256" key="6">
    <source>
        <dbReference type="SAM" id="Phobius"/>
    </source>
</evidence>
<feature type="transmembrane region" description="Helical" evidence="6">
    <location>
        <begin position="141"/>
        <end position="162"/>
    </location>
</feature>
<keyword evidence="2" id="KW-1003">Cell membrane</keyword>
<evidence type="ECO:0000256" key="3">
    <source>
        <dbReference type="ARBA" id="ARBA00022692"/>
    </source>
</evidence>
<evidence type="ECO:0000256" key="2">
    <source>
        <dbReference type="ARBA" id="ARBA00022475"/>
    </source>
</evidence>
<dbReference type="PANTHER" id="PTHR33545:SF5">
    <property type="entry name" value="UPF0750 MEMBRANE PROTEIN YITT"/>
    <property type="match status" value="1"/>
</dbReference>
<keyword evidence="4 6" id="KW-1133">Transmembrane helix</keyword>
<protein>
    <recommendedName>
        <fullName evidence="9">5xTM membrane YitT family protein</fullName>
    </recommendedName>
</protein>
<reference evidence="7 8" key="1">
    <citation type="journal article" date="2020" name="G3 (Bethesda)">
        <title>Whole Genome Sequencing and Comparative Genomics of Two Nematicidal Bacillus Strains Reveals a Wide Range of Possible Virulence Factors.</title>
        <authorList>
            <person name="Susic N."/>
            <person name="Janezic S."/>
            <person name="Rupnik M."/>
            <person name="Geric Stare B."/>
        </authorList>
    </citation>
    <scope>NUCLEOTIDE SEQUENCE [LARGE SCALE GENOMIC DNA]</scope>
    <source>
        <strain evidence="7 8">I-1582</strain>
    </source>
</reference>
<evidence type="ECO:0000256" key="4">
    <source>
        <dbReference type="ARBA" id="ARBA00022989"/>
    </source>
</evidence>
<keyword evidence="3 6" id="KW-0812">Transmembrane</keyword>
<dbReference type="Proteomes" id="UP000465778">
    <property type="component" value="Unassembled WGS sequence"/>
</dbReference>
<comment type="caution">
    <text evidence="7">The sequence shown here is derived from an EMBL/GenBank/DDBJ whole genome shotgun (WGS) entry which is preliminary data.</text>
</comment>
<evidence type="ECO:0000256" key="1">
    <source>
        <dbReference type="ARBA" id="ARBA00004651"/>
    </source>
</evidence>
<keyword evidence="5 6" id="KW-0472">Membrane</keyword>
<dbReference type="EMBL" id="VDEM01000095">
    <property type="protein sequence ID" value="KAF0821602.1"/>
    <property type="molecule type" value="Genomic_DNA"/>
</dbReference>